<dbReference type="Pfam" id="PF22759">
    <property type="entry name" value="E217_GP41"/>
    <property type="match status" value="1"/>
</dbReference>
<comment type="caution">
    <text evidence="1">The sequence shown here is derived from an EMBL/GenBank/DDBJ whole genome shotgun (WGS) entry which is preliminary data.</text>
</comment>
<gene>
    <name evidence="1" type="ORF">SAMN02745723_10521</name>
</gene>
<protein>
    <submittedName>
        <fullName evidence="1">Uncharacterized protein</fullName>
    </submittedName>
</protein>
<dbReference type="NCBIfam" id="NF047561">
    <property type="entry name" value="orf58_phage_fam"/>
    <property type="match status" value="1"/>
</dbReference>
<dbReference type="EMBL" id="FOLW01000005">
    <property type="protein sequence ID" value="SFC86277.1"/>
    <property type="molecule type" value="Genomic_DNA"/>
</dbReference>
<sequence length="273" mass="30783">MRQFNRQFRLDIGDENDGISINNLRVEFSISKTIDKKPNPAQIKIWNLNQSHREQLISLQFKYLKLFVGYDRLNMIYAGNIKTTKVVRDGLDILIELECADGDVDYRNSFISRSLASGCTDQHIIQALSDSMKNTQPGSIDIQSELSLPRGKVLHGASRDLLSDIAIKHNADWSIQDGELVFLPNDRFLNKEITVLSQDTGMIGSPATSDKDLEVCCLLNPQIQVGSKVRIESIESIHNGDYKVISVLHQGDAIGGDWKTTLRLINKREEKNE</sequence>
<dbReference type="RefSeq" id="WP_074822488.1">
    <property type="nucleotide sequence ID" value="NZ_FOLW01000005.1"/>
</dbReference>
<dbReference type="Proteomes" id="UP000226420">
    <property type="component" value="Unassembled WGS sequence"/>
</dbReference>
<evidence type="ECO:0000313" key="2">
    <source>
        <dbReference type="Proteomes" id="UP000226420"/>
    </source>
</evidence>
<proteinExistence type="predicted"/>
<name>A0AAJ4WAN6_9GAMM</name>
<accession>A0AAJ4WAN6</accession>
<evidence type="ECO:0000313" key="1">
    <source>
        <dbReference type="EMBL" id="SFC86277.1"/>
    </source>
</evidence>
<dbReference type="AlphaFoldDB" id="A0AAJ4WAN6"/>
<organism evidence="1 2">
    <name type="scientific">Pragia fontium DSM 5563 = ATCC 49100</name>
    <dbReference type="NCBI Taxonomy" id="1122977"/>
    <lineage>
        <taxon>Bacteria</taxon>
        <taxon>Pseudomonadati</taxon>
        <taxon>Pseudomonadota</taxon>
        <taxon>Gammaproteobacteria</taxon>
        <taxon>Enterobacterales</taxon>
        <taxon>Budviciaceae</taxon>
        <taxon>Pragia</taxon>
    </lineage>
</organism>
<reference evidence="1 2" key="1">
    <citation type="submission" date="2016-10" db="EMBL/GenBank/DDBJ databases">
        <authorList>
            <person name="Varghese N."/>
            <person name="Submissions S."/>
        </authorList>
    </citation>
    <scope>NUCLEOTIDE SEQUENCE [LARGE SCALE GENOMIC DNA]</scope>
    <source>
        <strain evidence="1 2">DSM 5563</strain>
    </source>
</reference>
<dbReference type="InterPro" id="IPR054496">
    <property type="entry name" value="E217_GP41"/>
</dbReference>